<keyword evidence="2" id="KW-1185">Reference proteome</keyword>
<evidence type="ECO:0000313" key="2">
    <source>
        <dbReference type="Proteomes" id="UP001307889"/>
    </source>
</evidence>
<dbReference type="EMBL" id="AP028922">
    <property type="protein sequence ID" value="BET02343.1"/>
    <property type="molecule type" value="Genomic_DNA"/>
</dbReference>
<reference evidence="1 2" key="1">
    <citation type="submission" date="2023-09" db="EMBL/GenBank/DDBJ databases">
        <title>Nesidiocoris tenuis whole genome shotgun sequence.</title>
        <authorList>
            <person name="Shibata T."/>
            <person name="Shimoda M."/>
            <person name="Kobayashi T."/>
            <person name="Uehara T."/>
        </authorList>
    </citation>
    <scope>NUCLEOTIDE SEQUENCE [LARGE SCALE GENOMIC DNA]</scope>
    <source>
        <strain evidence="1 2">Japan</strain>
    </source>
</reference>
<sequence>MPKPRGGISETFEHMRAGISMAQPSSADSSFPRCHRGRRIHKNGTNFSVNELARIDSNLATSAPPPHPASLDSALSALFPSFSDASFSHPFSLYLRKPATYLRNLILAAHSASGATCLRRVL</sequence>
<evidence type="ECO:0000313" key="1">
    <source>
        <dbReference type="EMBL" id="BET02343.1"/>
    </source>
</evidence>
<organism evidence="1 2">
    <name type="scientific">Nesidiocoris tenuis</name>
    <dbReference type="NCBI Taxonomy" id="355587"/>
    <lineage>
        <taxon>Eukaryota</taxon>
        <taxon>Metazoa</taxon>
        <taxon>Ecdysozoa</taxon>
        <taxon>Arthropoda</taxon>
        <taxon>Hexapoda</taxon>
        <taxon>Insecta</taxon>
        <taxon>Pterygota</taxon>
        <taxon>Neoptera</taxon>
        <taxon>Paraneoptera</taxon>
        <taxon>Hemiptera</taxon>
        <taxon>Heteroptera</taxon>
        <taxon>Panheteroptera</taxon>
        <taxon>Cimicomorpha</taxon>
        <taxon>Miridae</taxon>
        <taxon>Dicyphina</taxon>
        <taxon>Nesidiocoris</taxon>
    </lineage>
</organism>
<dbReference type="Proteomes" id="UP001307889">
    <property type="component" value="Chromosome 14"/>
</dbReference>
<protein>
    <submittedName>
        <fullName evidence="1">Uncharacterized protein</fullName>
    </submittedName>
</protein>
<gene>
    <name evidence="1" type="ORF">NTJ_15161</name>
</gene>
<accession>A0ABN7BD92</accession>
<name>A0ABN7BD92_9HEMI</name>
<proteinExistence type="predicted"/>